<dbReference type="AlphaFoldDB" id="A0A4Y9P8B8"/>
<organism evidence="2 3">
    <name type="scientific">Bradyrhizobium frederickii</name>
    <dbReference type="NCBI Taxonomy" id="2560054"/>
    <lineage>
        <taxon>Bacteria</taxon>
        <taxon>Pseudomonadati</taxon>
        <taxon>Pseudomonadota</taxon>
        <taxon>Alphaproteobacteria</taxon>
        <taxon>Hyphomicrobiales</taxon>
        <taxon>Nitrobacteraceae</taxon>
        <taxon>Bradyrhizobium</taxon>
    </lineage>
</organism>
<dbReference type="EMBL" id="SPQS01000009">
    <property type="protein sequence ID" value="TFV74605.1"/>
    <property type="molecule type" value="Genomic_DNA"/>
</dbReference>
<dbReference type="Pfam" id="PF20172">
    <property type="entry name" value="DUF6538"/>
    <property type="match status" value="1"/>
</dbReference>
<evidence type="ECO:0000313" key="3">
    <source>
        <dbReference type="Proteomes" id="UP000297700"/>
    </source>
</evidence>
<name>A0A4Y9P8B8_9BRAD</name>
<dbReference type="RefSeq" id="WP_135164592.1">
    <property type="nucleotide sequence ID" value="NZ_SPQS01000009.1"/>
</dbReference>
<accession>A0A4Y9P8B8</accession>
<protein>
    <recommendedName>
        <fullName evidence="1">DUF6538 domain-containing protein</fullName>
    </recommendedName>
</protein>
<gene>
    <name evidence="2" type="ORF">E4K64_17320</name>
</gene>
<evidence type="ECO:0000313" key="2">
    <source>
        <dbReference type="EMBL" id="TFV74605.1"/>
    </source>
</evidence>
<sequence>MPLAMSRPWKHPKTGIYQLRKAVPDDLRKLVGKREEKVSLQTRDPAEAKVRHAKALAELEARWANLRAGPKPLTERDAHQLAIVAHDRWLEQYKDNPSQQTSWDIEFGGRLCARSR</sequence>
<comment type="caution">
    <text evidence="2">The sequence shown here is derived from an EMBL/GenBank/DDBJ whole genome shotgun (WGS) entry which is preliminary data.</text>
</comment>
<dbReference type="InterPro" id="IPR046668">
    <property type="entry name" value="DUF6538"/>
</dbReference>
<feature type="domain" description="DUF6538" evidence="1">
    <location>
        <begin position="13"/>
        <end position="67"/>
    </location>
</feature>
<dbReference type="Proteomes" id="UP000297700">
    <property type="component" value="Unassembled WGS sequence"/>
</dbReference>
<reference evidence="2 3" key="1">
    <citation type="submission" date="2019-03" db="EMBL/GenBank/DDBJ databases">
        <title>Bradyrhizobium strains diversity.</title>
        <authorList>
            <person name="Urquiaga M.C.O."/>
            <person name="Hungria M."/>
            <person name="Delamuta J.R.M."/>
            <person name="Klepa M.S."/>
        </authorList>
    </citation>
    <scope>NUCLEOTIDE SEQUENCE [LARGE SCALE GENOMIC DNA]</scope>
    <source>
        <strain evidence="2 3">CNPSo 3426</strain>
    </source>
</reference>
<proteinExistence type="predicted"/>
<evidence type="ECO:0000259" key="1">
    <source>
        <dbReference type="Pfam" id="PF20172"/>
    </source>
</evidence>